<keyword evidence="1" id="KW-0808">Transferase</keyword>
<evidence type="ECO:0000313" key="6">
    <source>
        <dbReference type="Proteomes" id="UP000663870"/>
    </source>
</evidence>
<evidence type="ECO:0000313" key="3">
    <source>
        <dbReference type="EMBL" id="CAF0918497.1"/>
    </source>
</evidence>
<evidence type="ECO:0000259" key="2">
    <source>
        <dbReference type="PROSITE" id="PS51186"/>
    </source>
</evidence>
<keyword evidence="6" id="KW-1185">Reference proteome</keyword>
<dbReference type="AlphaFoldDB" id="A0A814AYE2"/>
<dbReference type="InterPro" id="IPR050769">
    <property type="entry name" value="NAT_camello-type"/>
</dbReference>
<dbReference type="InterPro" id="IPR000182">
    <property type="entry name" value="GNAT_dom"/>
</dbReference>
<dbReference type="CDD" id="cd04301">
    <property type="entry name" value="NAT_SF"/>
    <property type="match status" value="1"/>
</dbReference>
<gene>
    <name evidence="4" type="ORF">JXQ802_LOCUS11947</name>
    <name evidence="3" type="ORF">PYM288_LOCUS10398</name>
</gene>
<dbReference type="EMBL" id="CAJNOL010000241">
    <property type="protein sequence ID" value="CAF0956120.1"/>
    <property type="molecule type" value="Genomic_DNA"/>
</dbReference>
<dbReference type="PANTHER" id="PTHR13947">
    <property type="entry name" value="GNAT FAMILY N-ACETYLTRANSFERASE"/>
    <property type="match status" value="1"/>
</dbReference>
<comment type="caution">
    <text evidence="3">The sequence shown here is derived from an EMBL/GenBank/DDBJ whole genome shotgun (WGS) entry which is preliminary data.</text>
</comment>
<dbReference type="Proteomes" id="UP000663870">
    <property type="component" value="Unassembled WGS sequence"/>
</dbReference>
<reference evidence="3" key="1">
    <citation type="submission" date="2021-02" db="EMBL/GenBank/DDBJ databases">
        <authorList>
            <person name="Nowell W R."/>
        </authorList>
    </citation>
    <scope>NUCLEOTIDE SEQUENCE</scope>
</reference>
<organism evidence="3 5">
    <name type="scientific">Rotaria sordida</name>
    <dbReference type="NCBI Taxonomy" id="392033"/>
    <lineage>
        <taxon>Eukaryota</taxon>
        <taxon>Metazoa</taxon>
        <taxon>Spiralia</taxon>
        <taxon>Gnathifera</taxon>
        <taxon>Rotifera</taxon>
        <taxon>Eurotatoria</taxon>
        <taxon>Bdelloidea</taxon>
        <taxon>Philodinida</taxon>
        <taxon>Philodinidae</taxon>
        <taxon>Rotaria</taxon>
    </lineage>
</organism>
<name>A0A814AYE2_9BILA</name>
<dbReference type="GO" id="GO:0008080">
    <property type="term" value="F:N-acetyltransferase activity"/>
    <property type="evidence" value="ECO:0007669"/>
    <property type="project" value="InterPro"/>
</dbReference>
<dbReference type="SUPFAM" id="SSF55729">
    <property type="entry name" value="Acyl-CoA N-acyltransferases (Nat)"/>
    <property type="match status" value="1"/>
</dbReference>
<dbReference type="PROSITE" id="PS51186">
    <property type="entry name" value="GNAT"/>
    <property type="match status" value="1"/>
</dbReference>
<dbReference type="InterPro" id="IPR016181">
    <property type="entry name" value="Acyl_CoA_acyltransferase"/>
</dbReference>
<sequence>MALKNMIIRSFEPDDLLHCQNITLSVYKDYGNIDGYAEKAISSDMVDIEQNYLKIPGGHWWVAVLDQQYIIGQIGIQPLSVGDQKSYCDALMNPAFSSYIDPKQICELRRLAVLSKYQRQQIGSKLLQTLIEYAKTFGYKAIHLTTLTSMLSACQFYDKHGFKRGKIEQYNLTFDSDNKVIYTKSTVFENPSALTDDDRHLISRPMYEIHRIYVRHYWMLIN</sequence>
<protein>
    <recommendedName>
        <fullName evidence="2">N-acetyltransferase domain-containing protein</fullName>
    </recommendedName>
</protein>
<dbReference type="Pfam" id="PF00583">
    <property type="entry name" value="Acetyltransf_1"/>
    <property type="match status" value="1"/>
</dbReference>
<dbReference type="Gene3D" id="3.40.630.30">
    <property type="match status" value="1"/>
</dbReference>
<evidence type="ECO:0000313" key="4">
    <source>
        <dbReference type="EMBL" id="CAF0956120.1"/>
    </source>
</evidence>
<accession>A0A814AYE2</accession>
<dbReference type="EMBL" id="CAJNOH010000162">
    <property type="protein sequence ID" value="CAF0918497.1"/>
    <property type="molecule type" value="Genomic_DNA"/>
</dbReference>
<evidence type="ECO:0000313" key="5">
    <source>
        <dbReference type="Proteomes" id="UP000663854"/>
    </source>
</evidence>
<evidence type="ECO:0000256" key="1">
    <source>
        <dbReference type="ARBA" id="ARBA00022679"/>
    </source>
</evidence>
<proteinExistence type="predicted"/>
<feature type="domain" description="N-acetyltransferase" evidence="2">
    <location>
        <begin position="6"/>
        <end position="187"/>
    </location>
</feature>
<dbReference type="PANTHER" id="PTHR13947:SF37">
    <property type="entry name" value="LD18367P"/>
    <property type="match status" value="1"/>
</dbReference>
<dbReference type="Proteomes" id="UP000663854">
    <property type="component" value="Unassembled WGS sequence"/>
</dbReference>